<dbReference type="RefSeq" id="WP_163989083.1">
    <property type="nucleotide sequence ID" value="NZ_WUEY01000010.1"/>
</dbReference>
<dbReference type="Gene3D" id="2.40.170.20">
    <property type="entry name" value="TonB-dependent receptor, beta-barrel domain"/>
    <property type="match status" value="1"/>
</dbReference>
<gene>
    <name evidence="16" type="ORF">GR212_21185</name>
</gene>
<dbReference type="InterPro" id="IPR011276">
    <property type="entry name" value="TonB_haem/Hb_rcpt"/>
</dbReference>
<dbReference type="AlphaFoldDB" id="A0A6L9U826"/>
<reference evidence="16 17" key="1">
    <citation type="submission" date="2019-12" db="EMBL/GenBank/DDBJ databases">
        <title>Rhizobium genotypes associated with high levels of biological nitrogen fixation by grain legumes in a temperate-maritime cropping system.</title>
        <authorList>
            <person name="Maluk M."/>
            <person name="Francesc Ferrando Molina F."/>
            <person name="Lopez Del Egido L."/>
            <person name="Lafos M."/>
            <person name="Langarica-Fuentes A."/>
            <person name="Gebre Yohannes G."/>
            <person name="Young M.W."/>
            <person name="Martin P."/>
            <person name="Gantlett R."/>
            <person name="Kenicer G."/>
            <person name="Hawes C."/>
            <person name="Begg G.S."/>
            <person name="Quilliam R.S."/>
            <person name="Squire G.R."/>
            <person name="Poole P.S."/>
            <person name="Young P.W."/>
            <person name="Iannetta P.M."/>
            <person name="James E.K."/>
        </authorList>
    </citation>
    <scope>NUCLEOTIDE SEQUENCE [LARGE SCALE GENOMIC DNA]</scope>
    <source>
        <strain evidence="16 17">JHI1118</strain>
    </source>
</reference>
<protein>
    <submittedName>
        <fullName evidence="16">TonB-dependent hemoglobin/transferrin/lactoferrin family receptor</fullName>
    </submittedName>
</protein>
<accession>A0A6L9U826</accession>
<evidence type="ECO:0000256" key="3">
    <source>
        <dbReference type="ARBA" id="ARBA00022448"/>
    </source>
</evidence>
<dbReference type="Proteomes" id="UP000483035">
    <property type="component" value="Unassembled WGS sequence"/>
</dbReference>
<comment type="similarity">
    <text evidence="2 11 13">Belongs to the TonB-dependent receptor family.</text>
</comment>
<evidence type="ECO:0000256" key="1">
    <source>
        <dbReference type="ARBA" id="ARBA00004571"/>
    </source>
</evidence>
<dbReference type="InterPro" id="IPR039426">
    <property type="entry name" value="TonB-dep_rcpt-like"/>
</dbReference>
<name>A0A6L9U826_9HYPH</name>
<dbReference type="PROSITE" id="PS01156">
    <property type="entry name" value="TONB_DEPENDENT_REC_2"/>
    <property type="match status" value="1"/>
</dbReference>
<keyword evidence="3 11" id="KW-0813">Transport</keyword>
<evidence type="ECO:0000256" key="6">
    <source>
        <dbReference type="ARBA" id="ARBA00022729"/>
    </source>
</evidence>
<keyword evidence="4 11" id="KW-1134">Transmembrane beta strand</keyword>
<evidence type="ECO:0000256" key="10">
    <source>
        <dbReference type="ARBA" id="ARBA00023237"/>
    </source>
</evidence>
<feature type="domain" description="TonB-dependent receptor-like beta-barrel" evidence="14">
    <location>
        <begin position="277"/>
        <end position="705"/>
    </location>
</feature>
<keyword evidence="7 13" id="KW-0798">TonB box</keyword>
<evidence type="ECO:0000256" key="9">
    <source>
        <dbReference type="ARBA" id="ARBA00023170"/>
    </source>
</evidence>
<evidence type="ECO:0000256" key="4">
    <source>
        <dbReference type="ARBA" id="ARBA00022452"/>
    </source>
</evidence>
<dbReference type="GO" id="GO:0009279">
    <property type="term" value="C:cell outer membrane"/>
    <property type="evidence" value="ECO:0007669"/>
    <property type="project" value="UniProtKB-SubCell"/>
</dbReference>
<dbReference type="SUPFAM" id="SSF56935">
    <property type="entry name" value="Porins"/>
    <property type="match status" value="1"/>
</dbReference>
<sequence>MTTIFLATAGSAALAQDVQPIEPREGETVLDKIVILSTRKTKRVLDVPQSISVVTREELEDHDVRDIQDLVRHEPGVTVDRTTSITNPWGQLNSFSIRGMSGNRVQLTVDGSRVQERITDGSRDFFDMSNFRAVEIVKGPNSVLWGADAVGGAVMFQTLDPSDLLTDPSRPWALQVKTDFNSFDRSWRKQVTGAYDFGDVEVLGSYGQVSGHEARLSNARADGGAWGCTRLNFGCDRLFPADTTVNNALGKIVWTPDGDHTVKLTGELFGRDTDILQLYDSGASATGVPTKTAYNSDAYKRDLEMSRKRVALEHEWQVGTDWLDSIDWKLSYSDQSRKTDSNQRRIYSNRYQLQNQYRDYSENFLELDIQMQSSFDLGDSKHTLTYGFDGDRSKGDYAGINTTYNSLTNVTTKAINQGFSFPRVTTERADFYLQDEISLLDDRLTLTPGVRLAYYSIDPTGDASYPGLPGYRPEKQDNLELIKRAGAIYKLTDSYSVYASYGEGFKMPTSAQLFQSSDDPFSGSSIIPNPNLKPESVDSYEVGFRGELDRGYFTVATFYSKYKNFIRGLQPTTIIDDGGVPVVGYTSDNVEDVRLWGIEFGGEYEVMTDTTISGSLSWSKGRQRVAATAAETAFNGAMPINAVIGLKHVMPEYDLQFEVFGTFAAGRTENAVATNFLPSGYAVFDTYAKWTPRKNFELTVGVENIFNRRYFPSSVTEYATVAPSAATANVNPLELQTGPGRVFKVGATVRF</sequence>
<dbReference type="InterPro" id="IPR010917">
    <property type="entry name" value="TonB_rcpt_CS"/>
</dbReference>
<evidence type="ECO:0000313" key="17">
    <source>
        <dbReference type="Proteomes" id="UP000483035"/>
    </source>
</evidence>
<organism evidence="16 17">
    <name type="scientific">Rhizobium lusitanum</name>
    <dbReference type="NCBI Taxonomy" id="293958"/>
    <lineage>
        <taxon>Bacteria</taxon>
        <taxon>Pseudomonadati</taxon>
        <taxon>Pseudomonadota</taxon>
        <taxon>Alphaproteobacteria</taxon>
        <taxon>Hyphomicrobiales</taxon>
        <taxon>Rhizobiaceae</taxon>
        <taxon>Rhizobium/Agrobacterium group</taxon>
        <taxon>Rhizobium</taxon>
    </lineage>
</organism>
<evidence type="ECO:0000256" key="13">
    <source>
        <dbReference type="RuleBase" id="RU003357"/>
    </source>
</evidence>
<dbReference type="GO" id="GO:0044718">
    <property type="term" value="P:siderophore transmembrane transport"/>
    <property type="evidence" value="ECO:0007669"/>
    <property type="project" value="TreeGrafter"/>
</dbReference>
<feature type="domain" description="TonB-dependent receptor plug" evidence="15">
    <location>
        <begin position="44"/>
        <end position="153"/>
    </location>
</feature>
<dbReference type="GO" id="GO:0015232">
    <property type="term" value="F:heme transmembrane transporter activity"/>
    <property type="evidence" value="ECO:0007669"/>
    <property type="project" value="InterPro"/>
</dbReference>
<dbReference type="CDD" id="cd01347">
    <property type="entry name" value="ligand_gated_channel"/>
    <property type="match status" value="1"/>
</dbReference>
<dbReference type="PROSITE" id="PS52016">
    <property type="entry name" value="TONB_DEPENDENT_REC_3"/>
    <property type="match status" value="1"/>
</dbReference>
<dbReference type="InterPro" id="IPR036942">
    <property type="entry name" value="Beta-barrel_TonB_sf"/>
</dbReference>
<evidence type="ECO:0000313" key="16">
    <source>
        <dbReference type="EMBL" id="NEI72103.1"/>
    </source>
</evidence>
<dbReference type="NCBIfam" id="TIGR01785">
    <property type="entry name" value="TonB-hemin"/>
    <property type="match status" value="1"/>
</dbReference>
<evidence type="ECO:0000256" key="7">
    <source>
        <dbReference type="ARBA" id="ARBA00023077"/>
    </source>
</evidence>
<dbReference type="Pfam" id="PF07715">
    <property type="entry name" value="Plug"/>
    <property type="match status" value="1"/>
</dbReference>
<dbReference type="InterPro" id="IPR010949">
    <property type="entry name" value="TonB_Hb/transfer/lactofer_rcpt"/>
</dbReference>
<dbReference type="PANTHER" id="PTHR30069">
    <property type="entry name" value="TONB-DEPENDENT OUTER MEMBRANE RECEPTOR"/>
    <property type="match status" value="1"/>
</dbReference>
<keyword evidence="9 16" id="KW-0675">Receptor</keyword>
<dbReference type="NCBIfam" id="TIGR01786">
    <property type="entry name" value="TonB-hemlactrns"/>
    <property type="match status" value="1"/>
</dbReference>
<dbReference type="InterPro" id="IPR037066">
    <property type="entry name" value="Plug_dom_sf"/>
</dbReference>
<dbReference type="GO" id="GO:0015344">
    <property type="term" value="F:siderophore uptake transmembrane transporter activity"/>
    <property type="evidence" value="ECO:0007669"/>
    <property type="project" value="TreeGrafter"/>
</dbReference>
<evidence type="ECO:0000256" key="8">
    <source>
        <dbReference type="ARBA" id="ARBA00023136"/>
    </source>
</evidence>
<comment type="subcellular location">
    <subcellularLocation>
        <location evidence="1 11">Cell outer membrane</location>
        <topology evidence="1 11">Multi-pass membrane protein</topology>
    </subcellularLocation>
</comment>
<evidence type="ECO:0000256" key="2">
    <source>
        <dbReference type="ARBA" id="ARBA00009810"/>
    </source>
</evidence>
<proteinExistence type="inferred from homology"/>
<keyword evidence="5 11" id="KW-0812">Transmembrane</keyword>
<dbReference type="Pfam" id="PF00593">
    <property type="entry name" value="TonB_dep_Rec_b-barrel"/>
    <property type="match status" value="1"/>
</dbReference>
<evidence type="ECO:0000256" key="5">
    <source>
        <dbReference type="ARBA" id="ARBA00022692"/>
    </source>
</evidence>
<evidence type="ECO:0000259" key="15">
    <source>
        <dbReference type="Pfam" id="PF07715"/>
    </source>
</evidence>
<dbReference type="InterPro" id="IPR000531">
    <property type="entry name" value="Beta-barrel_TonB"/>
</dbReference>
<dbReference type="Gene3D" id="2.170.130.10">
    <property type="entry name" value="TonB-dependent receptor, plug domain"/>
    <property type="match status" value="1"/>
</dbReference>
<comment type="caution">
    <text evidence="16">The sequence shown here is derived from an EMBL/GenBank/DDBJ whole genome shotgun (WGS) entry which is preliminary data.</text>
</comment>
<dbReference type="PANTHER" id="PTHR30069:SF29">
    <property type="entry name" value="HEMOGLOBIN AND HEMOGLOBIN-HAPTOGLOBIN-BINDING PROTEIN 1-RELATED"/>
    <property type="match status" value="1"/>
</dbReference>
<keyword evidence="6" id="KW-0732">Signal</keyword>
<evidence type="ECO:0000256" key="12">
    <source>
        <dbReference type="PROSITE-ProRule" id="PRU10144"/>
    </source>
</evidence>
<evidence type="ECO:0000256" key="11">
    <source>
        <dbReference type="PROSITE-ProRule" id="PRU01360"/>
    </source>
</evidence>
<dbReference type="EMBL" id="WUEY01000010">
    <property type="protein sequence ID" value="NEI72103.1"/>
    <property type="molecule type" value="Genomic_DNA"/>
</dbReference>
<keyword evidence="8 11" id="KW-0472">Membrane</keyword>
<keyword evidence="10 11" id="KW-0998">Cell outer membrane</keyword>
<feature type="short sequence motif" description="TonB C-terminal box" evidence="12">
    <location>
        <begin position="734"/>
        <end position="751"/>
    </location>
</feature>
<evidence type="ECO:0000259" key="14">
    <source>
        <dbReference type="Pfam" id="PF00593"/>
    </source>
</evidence>
<dbReference type="InterPro" id="IPR012910">
    <property type="entry name" value="Plug_dom"/>
</dbReference>